<evidence type="ECO:0000313" key="4">
    <source>
        <dbReference type="EMBL" id="KAF9468620.1"/>
    </source>
</evidence>
<keyword evidence="2" id="KW-0521">NADP</keyword>
<dbReference type="PANTHER" id="PTHR43618">
    <property type="entry name" value="7-ALPHA-HYDROXYSTEROID DEHYDROGENASE"/>
    <property type="match status" value="1"/>
</dbReference>
<dbReference type="PROSITE" id="PS00061">
    <property type="entry name" value="ADH_SHORT"/>
    <property type="match status" value="1"/>
</dbReference>
<dbReference type="Pfam" id="PF13561">
    <property type="entry name" value="adh_short_C2"/>
    <property type="match status" value="1"/>
</dbReference>
<dbReference type="SUPFAM" id="SSF51735">
    <property type="entry name" value="NAD(P)-binding Rossmann-fold domains"/>
    <property type="match status" value="1"/>
</dbReference>
<protein>
    <submittedName>
        <fullName evidence="4">Uncharacterized protein</fullName>
    </submittedName>
</protein>
<evidence type="ECO:0000313" key="5">
    <source>
        <dbReference type="Proteomes" id="UP000807353"/>
    </source>
</evidence>
<organism evidence="4 5">
    <name type="scientific">Collybia nuda</name>
    <dbReference type="NCBI Taxonomy" id="64659"/>
    <lineage>
        <taxon>Eukaryota</taxon>
        <taxon>Fungi</taxon>
        <taxon>Dikarya</taxon>
        <taxon>Basidiomycota</taxon>
        <taxon>Agaricomycotina</taxon>
        <taxon>Agaricomycetes</taxon>
        <taxon>Agaricomycetidae</taxon>
        <taxon>Agaricales</taxon>
        <taxon>Tricholomatineae</taxon>
        <taxon>Clitocybaceae</taxon>
        <taxon>Collybia</taxon>
    </lineage>
</organism>
<evidence type="ECO:0000256" key="1">
    <source>
        <dbReference type="ARBA" id="ARBA00006484"/>
    </source>
</evidence>
<dbReference type="GO" id="GO:0016491">
    <property type="term" value="F:oxidoreductase activity"/>
    <property type="evidence" value="ECO:0007669"/>
    <property type="project" value="UniProtKB-KW"/>
</dbReference>
<dbReference type="Gene3D" id="3.40.50.720">
    <property type="entry name" value="NAD(P)-binding Rossmann-like Domain"/>
    <property type="match status" value="1"/>
</dbReference>
<evidence type="ECO:0000256" key="2">
    <source>
        <dbReference type="ARBA" id="ARBA00022857"/>
    </source>
</evidence>
<name>A0A9P5YJ94_9AGAR</name>
<reference evidence="4" key="1">
    <citation type="submission" date="2020-11" db="EMBL/GenBank/DDBJ databases">
        <authorList>
            <consortium name="DOE Joint Genome Institute"/>
            <person name="Ahrendt S."/>
            <person name="Riley R."/>
            <person name="Andreopoulos W."/>
            <person name="Labutti K."/>
            <person name="Pangilinan J."/>
            <person name="Ruiz-Duenas F.J."/>
            <person name="Barrasa J.M."/>
            <person name="Sanchez-Garcia M."/>
            <person name="Camarero S."/>
            <person name="Miyauchi S."/>
            <person name="Serrano A."/>
            <person name="Linde D."/>
            <person name="Babiker R."/>
            <person name="Drula E."/>
            <person name="Ayuso-Fernandez I."/>
            <person name="Pacheco R."/>
            <person name="Padilla G."/>
            <person name="Ferreira P."/>
            <person name="Barriuso J."/>
            <person name="Kellner H."/>
            <person name="Castanera R."/>
            <person name="Alfaro M."/>
            <person name="Ramirez L."/>
            <person name="Pisabarro A.G."/>
            <person name="Kuo A."/>
            <person name="Tritt A."/>
            <person name="Lipzen A."/>
            <person name="He G."/>
            <person name="Yan M."/>
            <person name="Ng V."/>
            <person name="Cullen D."/>
            <person name="Martin F."/>
            <person name="Rosso M.-N."/>
            <person name="Henrissat B."/>
            <person name="Hibbett D."/>
            <person name="Martinez A.T."/>
            <person name="Grigoriev I.V."/>
        </authorList>
    </citation>
    <scope>NUCLEOTIDE SEQUENCE</scope>
    <source>
        <strain evidence="4">CBS 247.69</strain>
    </source>
</reference>
<dbReference type="EMBL" id="MU150232">
    <property type="protein sequence ID" value="KAF9468620.1"/>
    <property type="molecule type" value="Genomic_DNA"/>
</dbReference>
<dbReference type="PRINTS" id="PR00080">
    <property type="entry name" value="SDRFAMILY"/>
</dbReference>
<sequence>MSYRPQALNDLSGRVAIVTGGGTGIGLLIAQGLASSGAKVYITGRRMEVLQTVADAWAKSGEPGVIVPLQMDVTNKESIMEGKNLIQEKEGKLHVLVNNAGQVGPTSPFLGNPSAPELKDAESLGKALFDEPLQGWVDIYTVNAFSVFFVTTAFLGLLDKGSEDVEGFDSVVINITSISGIVKVAQEHFGYNSAKAAAGHLTKMLATELALKGAKVRVNAIAPGVYASEMTHDIIGPGEVDKVGKGVRPVPAKRAGNGQEMAGTAVYLASRAGGYMNGQEIVIDGGYTTVNPARV</sequence>
<keyword evidence="3" id="KW-0560">Oxidoreductase</keyword>
<accession>A0A9P5YJ94</accession>
<dbReference type="PANTHER" id="PTHR43618:SF4">
    <property type="entry name" value="SHORT CHAIN DEHYDROGENASE_REDUCTASE FAMILY (AFU_ORTHOLOGUE AFUA_7G04540)"/>
    <property type="match status" value="1"/>
</dbReference>
<dbReference type="InterPro" id="IPR052178">
    <property type="entry name" value="Sec_Metab_Biosynth_SDR"/>
</dbReference>
<comment type="caution">
    <text evidence="4">The sequence shown here is derived from an EMBL/GenBank/DDBJ whole genome shotgun (WGS) entry which is preliminary data.</text>
</comment>
<keyword evidence="5" id="KW-1185">Reference proteome</keyword>
<gene>
    <name evidence="4" type="ORF">BDZ94DRAFT_1245857</name>
</gene>
<dbReference type="AlphaFoldDB" id="A0A9P5YJ94"/>
<dbReference type="OrthoDB" id="3819888at2759"/>
<evidence type="ECO:0000256" key="3">
    <source>
        <dbReference type="ARBA" id="ARBA00023002"/>
    </source>
</evidence>
<dbReference type="InterPro" id="IPR020904">
    <property type="entry name" value="Sc_DH/Rdtase_CS"/>
</dbReference>
<comment type="similarity">
    <text evidence="1">Belongs to the short-chain dehydrogenases/reductases (SDR) family.</text>
</comment>
<proteinExistence type="inferred from homology"/>
<dbReference type="InterPro" id="IPR002347">
    <property type="entry name" value="SDR_fam"/>
</dbReference>
<dbReference type="Proteomes" id="UP000807353">
    <property type="component" value="Unassembled WGS sequence"/>
</dbReference>
<dbReference type="InterPro" id="IPR036291">
    <property type="entry name" value="NAD(P)-bd_dom_sf"/>
</dbReference>
<dbReference type="PRINTS" id="PR00081">
    <property type="entry name" value="GDHRDH"/>
</dbReference>